<keyword evidence="1" id="KW-0732">Signal</keyword>
<evidence type="ECO:0000313" key="3">
    <source>
        <dbReference type="Proteomes" id="UP000814243"/>
    </source>
</evidence>
<feature type="signal peptide" evidence="1">
    <location>
        <begin position="1"/>
        <end position="20"/>
    </location>
</feature>
<organism evidence="2 3">
    <name type="scientific">Spodoptera exigua</name>
    <name type="common">Beet armyworm</name>
    <name type="synonym">Noctua fulgens</name>
    <dbReference type="NCBI Taxonomy" id="7107"/>
    <lineage>
        <taxon>Eukaryota</taxon>
        <taxon>Metazoa</taxon>
        <taxon>Ecdysozoa</taxon>
        <taxon>Arthropoda</taxon>
        <taxon>Hexapoda</taxon>
        <taxon>Insecta</taxon>
        <taxon>Pterygota</taxon>
        <taxon>Neoptera</taxon>
        <taxon>Endopterygota</taxon>
        <taxon>Lepidoptera</taxon>
        <taxon>Glossata</taxon>
        <taxon>Ditrysia</taxon>
        <taxon>Noctuoidea</taxon>
        <taxon>Noctuidae</taxon>
        <taxon>Amphipyrinae</taxon>
        <taxon>Spodoptera</taxon>
    </lineage>
</organism>
<dbReference type="AlphaFoldDB" id="A0A922MG19"/>
<name>A0A922MG19_SPOEX</name>
<proteinExistence type="predicted"/>
<accession>A0A922MG19</accession>
<evidence type="ECO:0000313" key="2">
    <source>
        <dbReference type="EMBL" id="KAH9635856.1"/>
    </source>
</evidence>
<dbReference type="Proteomes" id="UP000814243">
    <property type="component" value="Unassembled WGS sequence"/>
</dbReference>
<reference evidence="2" key="1">
    <citation type="journal article" date="2021" name="G3 (Bethesda)">
        <title>Genome and transcriptome analysis of the beet armyworm Spodoptera exigua reveals targets for pest control. .</title>
        <authorList>
            <person name="Simon S."/>
            <person name="Breeschoten T."/>
            <person name="Jansen H.J."/>
            <person name="Dirks R.P."/>
            <person name="Schranz M.E."/>
            <person name="Ros V.I.D."/>
        </authorList>
    </citation>
    <scope>NUCLEOTIDE SEQUENCE</scope>
    <source>
        <strain evidence="2">TB_SE_WUR_2020</strain>
    </source>
</reference>
<sequence length="284" mass="33307">MRSQSLYILFWAIFCGVVIPRKLRRPRETISDSGSSEDISESVDLQNEQHGMSIDMLLGNKITQPLGHTRHKKTKSLNYITLSPPFLAVTKAPPDPKLPRGPFFGFLRNICDALISPKFKVKHLGKYFHILSKSLKGFGINFIQKIWIRRFRRKLKKYSIYNKKKLKSKAKAFLDFISDGKPKKIAYFAAMDAIYSVDDDRKMDDYVYLLKNYGKGVVRHIGAETRRIFERIIFGRYDRLDENRQDKIELKFKSAVIEYWENRLNRTNYNSTLDHLFNFPLNQP</sequence>
<feature type="chain" id="PRO_5038032818" evidence="1">
    <location>
        <begin position="21"/>
        <end position="284"/>
    </location>
</feature>
<comment type="caution">
    <text evidence="2">The sequence shown here is derived from an EMBL/GenBank/DDBJ whole genome shotgun (WGS) entry which is preliminary data.</text>
</comment>
<evidence type="ECO:0000256" key="1">
    <source>
        <dbReference type="SAM" id="SignalP"/>
    </source>
</evidence>
<protein>
    <submittedName>
        <fullName evidence="2">Uncharacterized protein</fullName>
    </submittedName>
</protein>
<gene>
    <name evidence="2" type="ORF">HF086_002416</name>
</gene>
<dbReference type="EMBL" id="JACEFF010000528">
    <property type="protein sequence ID" value="KAH9635856.1"/>
    <property type="molecule type" value="Genomic_DNA"/>
</dbReference>